<feature type="region of interest" description="Disordered" evidence="1">
    <location>
        <begin position="1"/>
        <end position="89"/>
    </location>
</feature>
<accession>A0A2N9GKB7</accession>
<organism evidence="2">
    <name type="scientific">Fagus sylvatica</name>
    <name type="common">Beechnut</name>
    <dbReference type="NCBI Taxonomy" id="28930"/>
    <lineage>
        <taxon>Eukaryota</taxon>
        <taxon>Viridiplantae</taxon>
        <taxon>Streptophyta</taxon>
        <taxon>Embryophyta</taxon>
        <taxon>Tracheophyta</taxon>
        <taxon>Spermatophyta</taxon>
        <taxon>Magnoliopsida</taxon>
        <taxon>eudicotyledons</taxon>
        <taxon>Gunneridae</taxon>
        <taxon>Pentapetalae</taxon>
        <taxon>rosids</taxon>
        <taxon>fabids</taxon>
        <taxon>Fagales</taxon>
        <taxon>Fagaceae</taxon>
        <taxon>Fagus</taxon>
    </lineage>
</organism>
<evidence type="ECO:0000313" key="2">
    <source>
        <dbReference type="EMBL" id="SPC99985.1"/>
    </source>
</evidence>
<dbReference type="AlphaFoldDB" id="A0A2N9GKB7"/>
<dbReference type="EMBL" id="OIVN01002032">
    <property type="protein sequence ID" value="SPC99985.1"/>
    <property type="molecule type" value="Genomic_DNA"/>
</dbReference>
<gene>
    <name evidence="2" type="ORF">FSB_LOCUS27867</name>
</gene>
<feature type="compositionally biased region" description="Basic and acidic residues" evidence="1">
    <location>
        <begin position="29"/>
        <end position="61"/>
    </location>
</feature>
<feature type="compositionally biased region" description="Basic and acidic residues" evidence="1">
    <location>
        <begin position="77"/>
        <end position="89"/>
    </location>
</feature>
<protein>
    <submittedName>
        <fullName evidence="2">Uncharacterized protein</fullName>
    </submittedName>
</protein>
<proteinExistence type="predicted"/>
<reference evidence="2" key="1">
    <citation type="submission" date="2018-02" db="EMBL/GenBank/DDBJ databases">
        <authorList>
            <person name="Cohen D.B."/>
            <person name="Kent A.D."/>
        </authorList>
    </citation>
    <scope>NUCLEOTIDE SEQUENCE</scope>
</reference>
<evidence type="ECO:0000256" key="1">
    <source>
        <dbReference type="SAM" id="MobiDB-lite"/>
    </source>
</evidence>
<name>A0A2N9GKB7_FAGSY</name>
<sequence>MRQPNGWLGSGSAKEERRGCCCEGVGRAGADRNMGEGDRWRERRGFLGDRSGDRQRETQDSHEDEEREASVAFGFGRKAEREREKEASM</sequence>